<dbReference type="GO" id="GO:0008379">
    <property type="term" value="F:thioredoxin peroxidase activity"/>
    <property type="evidence" value="ECO:0007669"/>
    <property type="project" value="TreeGrafter"/>
</dbReference>
<keyword evidence="6" id="KW-1015">Disulfide bond</keyword>
<dbReference type="GO" id="GO:0045454">
    <property type="term" value="P:cell redox homeostasis"/>
    <property type="evidence" value="ECO:0007669"/>
    <property type="project" value="TreeGrafter"/>
</dbReference>
<feature type="domain" description="Thioredoxin" evidence="12">
    <location>
        <begin position="43"/>
        <end position="217"/>
    </location>
</feature>
<gene>
    <name evidence="13" type="ORF">COO91_09333</name>
</gene>
<proteinExistence type="inferred from homology"/>
<evidence type="ECO:0000256" key="4">
    <source>
        <dbReference type="ARBA" id="ARBA00022862"/>
    </source>
</evidence>
<evidence type="ECO:0000256" key="5">
    <source>
        <dbReference type="ARBA" id="ARBA00023002"/>
    </source>
</evidence>
<evidence type="ECO:0000256" key="8">
    <source>
        <dbReference type="ARBA" id="ARBA00032824"/>
    </source>
</evidence>
<evidence type="ECO:0000313" key="14">
    <source>
        <dbReference type="Proteomes" id="UP000232003"/>
    </source>
</evidence>
<name>A0A2K8T638_9NOSO</name>
<evidence type="ECO:0000256" key="11">
    <source>
        <dbReference type="ARBA" id="ARBA00049091"/>
    </source>
</evidence>
<keyword evidence="14" id="KW-1185">Reference proteome</keyword>
<dbReference type="GO" id="GO:0034599">
    <property type="term" value="P:cellular response to oxidative stress"/>
    <property type="evidence" value="ECO:0007669"/>
    <property type="project" value="TreeGrafter"/>
</dbReference>
<evidence type="ECO:0000256" key="2">
    <source>
        <dbReference type="ARBA" id="ARBA00013017"/>
    </source>
</evidence>
<dbReference type="PANTHER" id="PTHR42801">
    <property type="entry name" value="THIOREDOXIN-DEPENDENT PEROXIDE REDUCTASE"/>
    <property type="match status" value="1"/>
</dbReference>
<dbReference type="Gene3D" id="3.40.30.10">
    <property type="entry name" value="Glutaredoxin"/>
    <property type="match status" value="1"/>
</dbReference>
<dbReference type="OrthoDB" id="9809746at2"/>
<evidence type="ECO:0000256" key="7">
    <source>
        <dbReference type="ARBA" id="ARBA00023284"/>
    </source>
</evidence>
<keyword evidence="4" id="KW-0049">Antioxidant</keyword>
<comment type="similarity">
    <text evidence="9">Belongs to the peroxiredoxin family. BCP/PrxQ subfamily.</text>
</comment>
<accession>A0A2K8T638</accession>
<dbReference type="CDD" id="cd02970">
    <property type="entry name" value="PRX_like2"/>
    <property type="match status" value="1"/>
</dbReference>
<evidence type="ECO:0000256" key="9">
    <source>
        <dbReference type="ARBA" id="ARBA00038489"/>
    </source>
</evidence>
<dbReference type="EC" id="1.11.1.24" evidence="2"/>
<organism evidence="13 14">
    <name type="scientific">Nostoc flagelliforme CCNUN1</name>
    <dbReference type="NCBI Taxonomy" id="2038116"/>
    <lineage>
        <taxon>Bacteria</taxon>
        <taxon>Bacillati</taxon>
        <taxon>Cyanobacteriota</taxon>
        <taxon>Cyanophyceae</taxon>
        <taxon>Nostocales</taxon>
        <taxon>Nostocaceae</taxon>
        <taxon>Nostoc</taxon>
    </lineage>
</organism>
<evidence type="ECO:0000256" key="3">
    <source>
        <dbReference type="ARBA" id="ARBA00022559"/>
    </source>
</evidence>
<keyword evidence="5" id="KW-0560">Oxidoreductase</keyword>
<evidence type="ECO:0000256" key="1">
    <source>
        <dbReference type="ARBA" id="ARBA00003330"/>
    </source>
</evidence>
<dbReference type="InterPro" id="IPR050924">
    <property type="entry name" value="Peroxiredoxin_BCP/PrxQ"/>
</dbReference>
<evidence type="ECO:0000256" key="10">
    <source>
        <dbReference type="ARBA" id="ARBA00041373"/>
    </source>
</evidence>
<dbReference type="PANTHER" id="PTHR42801:SF7">
    <property type="entry name" value="SLL1159 PROTEIN"/>
    <property type="match status" value="1"/>
</dbReference>
<protein>
    <recommendedName>
        <fullName evidence="2">thioredoxin-dependent peroxiredoxin</fullName>
        <ecNumber evidence="2">1.11.1.24</ecNumber>
    </recommendedName>
    <alternativeName>
        <fullName evidence="10">Bacterioferritin comigratory protein</fullName>
    </alternativeName>
    <alternativeName>
        <fullName evidence="8">Thioredoxin peroxidase</fullName>
    </alternativeName>
</protein>
<keyword evidence="7" id="KW-0676">Redox-active center</keyword>
<keyword evidence="3" id="KW-0575">Peroxidase</keyword>
<evidence type="ECO:0000256" key="6">
    <source>
        <dbReference type="ARBA" id="ARBA00023157"/>
    </source>
</evidence>
<dbReference type="Proteomes" id="UP000232003">
    <property type="component" value="Plasmid pNFSY03"/>
</dbReference>
<dbReference type="AlphaFoldDB" id="A0A2K8T638"/>
<dbReference type="InterPro" id="IPR000866">
    <property type="entry name" value="AhpC/TSA"/>
</dbReference>
<dbReference type="KEGG" id="nfl:COO91_09333"/>
<reference evidence="13 14" key="1">
    <citation type="submission" date="2017-11" db="EMBL/GenBank/DDBJ databases">
        <title>Complete genome of a free-living desiccation-tolerant cyanobacterium and its photosynthetic adaptation to extreme terrestrial habitat.</title>
        <authorList>
            <person name="Shang J."/>
        </authorList>
    </citation>
    <scope>NUCLEOTIDE SEQUENCE [LARGE SCALE GENOMIC DNA]</scope>
    <source>
        <strain evidence="13 14">CCNUN1</strain>
        <plasmid evidence="14">pnfsy03</plasmid>
    </source>
</reference>
<geneLocation type="plasmid" evidence="14">
    <name>pnfsy03</name>
</geneLocation>
<dbReference type="InterPro" id="IPR036249">
    <property type="entry name" value="Thioredoxin-like_sf"/>
</dbReference>
<dbReference type="GO" id="GO:0005737">
    <property type="term" value="C:cytoplasm"/>
    <property type="evidence" value="ECO:0007669"/>
    <property type="project" value="TreeGrafter"/>
</dbReference>
<evidence type="ECO:0000259" key="12">
    <source>
        <dbReference type="PROSITE" id="PS51352"/>
    </source>
</evidence>
<keyword evidence="13" id="KW-0614">Plasmid</keyword>
<dbReference type="RefSeq" id="WP_100903393.1">
    <property type="nucleotide sequence ID" value="NZ_CAWNNC010000004.1"/>
</dbReference>
<dbReference type="InterPro" id="IPR013766">
    <property type="entry name" value="Thioredoxin_domain"/>
</dbReference>
<dbReference type="PROSITE" id="PS51352">
    <property type="entry name" value="THIOREDOXIN_2"/>
    <property type="match status" value="1"/>
</dbReference>
<comment type="function">
    <text evidence="1">Thiol-specific peroxidase that catalyzes the reduction of hydrogen peroxide and organic hydroperoxides to water and alcohols, respectively. Plays a role in cell protection against oxidative stress by detoxifying peroxides and as sensor of hydrogen peroxide-mediated signaling events.</text>
</comment>
<sequence length="219" mass="23737">MNLAQELTNLVIQAQAHIPKEKLAIIVQTTEELKQSEILKDSLNIGDHVKDFTLPNVSGNAVGLNQLLATGPVIISFFRGTWCRFCNLELKALQDVLPEILALGASLVAISPQTPDYYSMSTAQDSSLDFDVLSDVGNQVARNFGIVYQIPEPLRPIMQGLGADLLAANGDETFELPVPATYVIAPDGTVAYAFVDPDFTKRVEPTEIIAVLLELQAGN</sequence>
<comment type="catalytic activity">
    <reaction evidence="11">
        <text>a hydroperoxide + [thioredoxin]-dithiol = an alcohol + [thioredoxin]-disulfide + H2O</text>
        <dbReference type="Rhea" id="RHEA:62620"/>
        <dbReference type="Rhea" id="RHEA-COMP:10698"/>
        <dbReference type="Rhea" id="RHEA-COMP:10700"/>
        <dbReference type="ChEBI" id="CHEBI:15377"/>
        <dbReference type="ChEBI" id="CHEBI:29950"/>
        <dbReference type="ChEBI" id="CHEBI:30879"/>
        <dbReference type="ChEBI" id="CHEBI:35924"/>
        <dbReference type="ChEBI" id="CHEBI:50058"/>
        <dbReference type="EC" id="1.11.1.24"/>
    </reaction>
</comment>
<dbReference type="EMBL" id="CP024788">
    <property type="protein sequence ID" value="AUB43162.1"/>
    <property type="molecule type" value="Genomic_DNA"/>
</dbReference>
<dbReference type="SUPFAM" id="SSF52833">
    <property type="entry name" value="Thioredoxin-like"/>
    <property type="match status" value="1"/>
</dbReference>
<dbReference type="Pfam" id="PF00578">
    <property type="entry name" value="AhpC-TSA"/>
    <property type="match status" value="1"/>
</dbReference>
<evidence type="ECO:0000313" key="13">
    <source>
        <dbReference type="EMBL" id="AUB43162.1"/>
    </source>
</evidence>